<sequence>MKNINENRIENEVEVQVRTENNAVTEYAARVAELVKKKGGKTDEK</sequence>
<dbReference type="EMBL" id="CZBV01000014">
    <property type="protein sequence ID" value="CUQ92218.1"/>
    <property type="molecule type" value="Genomic_DNA"/>
</dbReference>
<reference evidence="1 2" key="1">
    <citation type="submission" date="2015-09" db="EMBL/GenBank/DDBJ databases">
        <authorList>
            <consortium name="Pathogen Informatics"/>
        </authorList>
    </citation>
    <scope>NUCLEOTIDE SEQUENCE [LARGE SCALE GENOMIC DNA]</scope>
    <source>
        <strain evidence="1 2">2789STDY5834878</strain>
    </source>
</reference>
<gene>
    <name evidence="1" type="ORF">ERS852492_03056</name>
</gene>
<dbReference type="AlphaFoldDB" id="A0A175A5Z9"/>
<dbReference type="Proteomes" id="UP000095780">
    <property type="component" value="Unassembled WGS sequence"/>
</dbReference>
<organism evidence="1 2">
    <name type="scientific">Lachnospira eligens</name>
    <dbReference type="NCBI Taxonomy" id="39485"/>
    <lineage>
        <taxon>Bacteria</taxon>
        <taxon>Bacillati</taxon>
        <taxon>Bacillota</taxon>
        <taxon>Clostridia</taxon>
        <taxon>Lachnospirales</taxon>
        <taxon>Lachnospiraceae</taxon>
        <taxon>Lachnospira</taxon>
    </lineage>
</organism>
<name>A0A175A5Z9_9FIRM</name>
<accession>A0A175A5Z9</accession>
<evidence type="ECO:0000313" key="1">
    <source>
        <dbReference type="EMBL" id="CUQ92218.1"/>
    </source>
</evidence>
<protein>
    <submittedName>
        <fullName evidence="1">Uncharacterized protein</fullName>
    </submittedName>
</protein>
<evidence type="ECO:0000313" key="2">
    <source>
        <dbReference type="Proteomes" id="UP000095780"/>
    </source>
</evidence>
<proteinExistence type="predicted"/>
<dbReference type="RefSeq" id="WP_156330534.1">
    <property type="nucleotide sequence ID" value="NZ_CABIXW010000014.1"/>
</dbReference>